<dbReference type="OrthoDB" id="178023at2"/>
<dbReference type="STRING" id="1215104.GCA_000730585_03552"/>
<accession>A0A239EAP9</accession>
<gene>
    <name evidence="1" type="ORF">SAMN05444352_107184</name>
</gene>
<dbReference type="RefSeq" id="WP_042123668.1">
    <property type="nucleotide sequence ID" value="NZ_FZOL01000007.1"/>
</dbReference>
<dbReference type="EMBL" id="FZOL01000007">
    <property type="protein sequence ID" value="SNS41667.1"/>
    <property type="molecule type" value="Genomic_DNA"/>
</dbReference>
<evidence type="ECO:0000313" key="1">
    <source>
        <dbReference type="EMBL" id="SNS41667.1"/>
    </source>
</evidence>
<dbReference type="InterPro" id="IPR010752">
    <property type="entry name" value="DUF1329"/>
</dbReference>
<reference evidence="2" key="1">
    <citation type="submission" date="2017-06" db="EMBL/GenBank/DDBJ databases">
        <authorList>
            <person name="Varghese N."/>
            <person name="Submissions S."/>
        </authorList>
    </citation>
    <scope>NUCLEOTIDE SEQUENCE [LARGE SCALE GENOMIC DNA]</scope>
    <source>
        <strain evidence="2">DSM 22348</strain>
    </source>
</reference>
<dbReference type="AlphaFoldDB" id="A0A239EAP9"/>
<evidence type="ECO:0000313" key="2">
    <source>
        <dbReference type="Proteomes" id="UP000198407"/>
    </source>
</evidence>
<dbReference type="Proteomes" id="UP000198407">
    <property type="component" value="Unassembled WGS sequence"/>
</dbReference>
<proteinExistence type="predicted"/>
<name>A0A239EAP9_9PSED</name>
<protein>
    <submittedName>
        <fullName evidence="1">Uncharacterized protein</fullName>
    </submittedName>
</protein>
<dbReference type="Pfam" id="PF07044">
    <property type="entry name" value="DUF1329"/>
    <property type="match status" value="1"/>
</dbReference>
<organism evidence="1 2">
    <name type="scientific">Pseudomonas japonica</name>
    <dbReference type="NCBI Taxonomy" id="256466"/>
    <lineage>
        <taxon>Bacteria</taxon>
        <taxon>Pseudomonadati</taxon>
        <taxon>Pseudomonadota</taxon>
        <taxon>Gammaproteobacteria</taxon>
        <taxon>Pseudomonadales</taxon>
        <taxon>Pseudomonadaceae</taxon>
        <taxon>Pseudomonas</taxon>
    </lineage>
</organism>
<keyword evidence="2" id="KW-1185">Reference proteome</keyword>
<sequence>MNCTGSGGEAKVREGQRNNYAKRVFLVDEGSRQIALSEQYYGRGQLWHVEEGPAMRYFNRQHMGLHA</sequence>